<accession>A0ABQ9JPX4</accession>
<comment type="subcellular location">
    <subcellularLocation>
        <location evidence="1">Cytoplasm</location>
    </subcellularLocation>
</comment>
<dbReference type="Gene3D" id="2.130.10.10">
    <property type="entry name" value="YVTN repeat-like/Quinoprotein amine dehydrogenase"/>
    <property type="match status" value="1"/>
</dbReference>
<organism evidence="3 4">
    <name type="scientific">Molorchus minor</name>
    <dbReference type="NCBI Taxonomy" id="1323400"/>
    <lineage>
        <taxon>Eukaryota</taxon>
        <taxon>Metazoa</taxon>
        <taxon>Ecdysozoa</taxon>
        <taxon>Arthropoda</taxon>
        <taxon>Hexapoda</taxon>
        <taxon>Insecta</taxon>
        <taxon>Pterygota</taxon>
        <taxon>Neoptera</taxon>
        <taxon>Endopterygota</taxon>
        <taxon>Coleoptera</taxon>
        <taxon>Polyphaga</taxon>
        <taxon>Cucujiformia</taxon>
        <taxon>Chrysomeloidea</taxon>
        <taxon>Cerambycidae</taxon>
        <taxon>Lamiinae</taxon>
        <taxon>Monochamini</taxon>
        <taxon>Molorchus</taxon>
    </lineage>
</organism>
<evidence type="ECO:0000313" key="4">
    <source>
        <dbReference type="Proteomes" id="UP001162164"/>
    </source>
</evidence>
<dbReference type="Pfam" id="PF00400">
    <property type="entry name" value="WD40"/>
    <property type="match status" value="1"/>
</dbReference>
<evidence type="ECO:0000256" key="2">
    <source>
        <dbReference type="ARBA" id="ARBA00022490"/>
    </source>
</evidence>
<dbReference type="InterPro" id="IPR001680">
    <property type="entry name" value="WD40_rpt"/>
</dbReference>
<keyword evidence="2" id="KW-0963">Cytoplasm</keyword>
<protein>
    <submittedName>
        <fullName evidence="3">Uncharacterized protein</fullName>
    </submittedName>
</protein>
<sequence length="325" mass="36451">MSESLNNHSSLGGAVFPPNKPLEPRKQFSKTPVVYDSLFFLDFNKNGNCIVGASEVAGTFWEGTLLYCKNEKHLENFDYAGHYIYSTTSDGKFVNNSIIALAEDTGNINVISVDEDLMLRSVNYFKLIERIPQIAVWNKSSRILSCSGRSVTVWDADSIDRKPIQKYGNFHLERITCVDTLKNDTNLFLSGSTDRNACIWDTRVEVPPSVLYSNEFSSITGIAWNQEDDHYITVGTQAGDIYLLDKRESKDFVSVLHCFDAPVNRVVFNNAKEFAVCGNTKDVLIVKCLSDELHDVYRNSNISGLSKTSSGMMVHYTLAVSESVW</sequence>
<dbReference type="PANTHER" id="PTHR46853">
    <property type="entry name" value="METHYLOSOME PROTEIN 50"/>
    <property type="match status" value="1"/>
</dbReference>
<dbReference type="Proteomes" id="UP001162164">
    <property type="component" value="Unassembled WGS sequence"/>
</dbReference>
<dbReference type="InterPro" id="IPR015943">
    <property type="entry name" value="WD40/YVTN_repeat-like_dom_sf"/>
</dbReference>
<dbReference type="SMART" id="SM00320">
    <property type="entry name" value="WD40"/>
    <property type="match status" value="4"/>
</dbReference>
<dbReference type="InterPro" id="IPR052139">
    <property type="entry name" value="Methylosome_Comp_WDR77"/>
</dbReference>
<comment type="caution">
    <text evidence="3">The sequence shown here is derived from an EMBL/GenBank/DDBJ whole genome shotgun (WGS) entry which is preliminary data.</text>
</comment>
<dbReference type="EMBL" id="JAPWTJ010000323">
    <property type="protein sequence ID" value="KAJ8979658.1"/>
    <property type="molecule type" value="Genomic_DNA"/>
</dbReference>
<proteinExistence type="predicted"/>
<dbReference type="PANTHER" id="PTHR46853:SF1">
    <property type="entry name" value="METHYLOSOME PROTEIN 50"/>
    <property type="match status" value="1"/>
</dbReference>
<dbReference type="InterPro" id="IPR036322">
    <property type="entry name" value="WD40_repeat_dom_sf"/>
</dbReference>
<evidence type="ECO:0000256" key="1">
    <source>
        <dbReference type="ARBA" id="ARBA00004496"/>
    </source>
</evidence>
<gene>
    <name evidence="3" type="ORF">NQ317_006369</name>
</gene>
<keyword evidence="4" id="KW-1185">Reference proteome</keyword>
<dbReference type="SUPFAM" id="SSF50978">
    <property type="entry name" value="WD40 repeat-like"/>
    <property type="match status" value="1"/>
</dbReference>
<name>A0ABQ9JPX4_9CUCU</name>
<reference evidence="3" key="1">
    <citation type="journal article" date="2023" name="Insect Mol. Biol.">
        <title>Genome sequencing provides insights into the evolution of gene families encoding plant cell wall-degrading enzymes in longhorned beetles.</title>
        <authorList>
            <person name="Shin N.R."/>
            <person name="Okamura Y."/>
            <person name="Kirsch R."/>
            <person name="Pauchet Y."/>
        </authorList>
    </citation>
    <scope>NUCLEOTIDE SEQUENCE</scope>
    <source>
        <strain evidence="3">MMC_N1</strain>
    </source>
</reference>
<evidence type="ECO:0000313" key="3">
    <source>
        <dbReference type="EMBL" id="KAJ8979658.1"/>
    </source>
</evidence>